<evidence type="ECO:0000256" key="1">
    <source>
        <dbReference type="ARBA" id="ARBA00022898"/>
    </source>
</evidence>
<dbReference type="InterPro" id="IPR015424">
    <property type="entry name" value="PyrdxlP-dep_Trfase"/>
</dbReference>
<evidence type="ECO:0000313" key="4">
    <source>
        <dbReference type="Proteomes" id="UP000187941"/>
    </source>
</evidence>
<dbReference type="AlphaFoldDB" id="A0A1P9WTH7"/>
<dbReference type="Gene3D" id="3.40.640.10">
    <property type="entry name" value="Type I PLP-dependent aspartate aminotransferase-like (Major domain)"/>
    <property type="match status" value="1"/>
</dbReference>
<feature type="domain" description="Aminotransferase class V" evidence="2">
    <location>
        <begin position="20"/>
        <end position="385"/>
    </location>
</feature>
<dbReference type="Pfam" id="PF00266">
    <property type="entry name" value="Aminotran_5"/>
    <property type="match status" value="1"/>
</dbReference>
<evidence type="ECO:0000313" key="3">
    <source>
        <dbReference type="EMBL" id="AQG78658.1"/>
    </source>
</evidence>
<dbReference type="RefSeq" id="WP_077130098.1">
    <property type="nucleotide sequence ID" value="NZ_CP014263.1"/>
</dbReference>
<reference evidence="3 4" key="1">
    <citation type="submission" date="2016-01" db="EMBL/GenBank/DDBJ databases">
        <authorList>
            <person name="Oliw E.H."/>
        </authorList>
    </citation>
    <scope>NUCLEOTIDE SEQUENCE [LARGE SCALE GENOMIC DNA]</scope>
    <source>
        <strain evidence="3 4">DY10</strain>
    </source>
</reference>
<name>A0A1P9WTH7_9BACT</name>
<keyword evidence="3" id="KW-0808">Transferase</keyword>
<dbReference type="InterPro" id="IPR015421">
    <property type="entry name" value="PyrdxlP-dep_Trfase_major"/>
</dbReference>
<dbReference type="PANTHER" id="PTHR43586">
    <property type="entry name" value="CYSTEINE DESULFURASE"/>
    <property type="match status" value="1"/>
</dbReference>
<dbReference type="EMBL" id="CP014263">
    <property type="protein sequence ID" value="AQG78658.1"/>
    <property type="molecule type" value="Genomic_DNA"/>
</dbReference>
<proteinExistence type="predicted"/>
<keyword evidence="4" id="KW-1185">Reference proteome</keyword>
<accession>A0A1P9WTH7</accession>
<dbReference type="KEGG" id="smon:AWR27_04500"/>
<dbReference type="OrthoDB" id="513408at2"/>
<evidence type="ECO:0000259" key="2">
    <source>
        <dbReference type="Pfam" id="PF00266"/>
    </source>
</evidence>
<dbReference type="Proteomes" id="UP000187941">
    <property type="component" value="Chromosome"/>
</dbReference>
<dbReference type="PANTHER" id="PTHR43586:SF24">
    <property type="entry name" value="BLR4730 PROTEIN"/>
    <property type="match status" value="1"/>
</dbReference>
<protein>
    <submittedName>
        <fullName evidence="3">Aminotransferase</fullName>
    </submittedName>
</protein>
<dbReference type="SUPFAM" id="SSF53383">
    <property type="entry name" value="PLP-dependent transferases"/>
    <property type="match status" value="1"/>
</dbReference>
<keyword evidence="1" id="KW-0663">Pyridoxal phosphate</keyword>
<keyword evidence="3" id="KW-0032">Aminotransferase</keyword>
<organism evidence="3 4">
    <name type="scientific">Spirosoma montaniterrae</name>
    <dbReference type="NCBI Taxonomy" id="1178516"/>
    <lineage>
        <taxon>Bacteria</taxon>
        <taxon>Pseudomonadati</taxon>
        <taxon>Bacteroidota</taxon>
        <taxon>Cytophagia</taxon>
        <taxon>Cytophagales</taxon>
        <taxon>Cytophagaceae</taxon>
        <taxon>Spirosoma</taxon>
    </lineage>
</organism>
<dbReference type="InterPro" id="IPR000192">
    <property type="entry name" value="Aminotrans_V_dom"/>
</dbReference>
<dbReference type="GO" id="GO:0008483">
    <property type="term" value="F:transaminase activity"/>
    <property type="evidence" value="ECO:0007669"/>
    <property type="project" value="UniProtKB-KW"/>
</dbReference>
<gene>
    <name evidence="3" type="ORF">AWR27_04500</name>
</gene>
<dbReference type="STRING" id="1178516.AWR27_04500"/>
<sequence>MNNLQTLRADTPAVDTLTHFNNAGASLMPQPVVQAIIDSITLEAQVGGYEAAEVQQNAIQGFYAATAALLNAKPRNIAAVSSATDAYSQALSAIPFRAGDVILTTNNDYASNQLAFLSLQDRFDVRVVRAGDDPAGGVSVDDIAEKIQTLRPRLVAVTHVPTNSGLIQPVEAIGPLCREAGALYLVDACQSVGQLPVDVGQIQCDFLSATCRKFLRGPRGLGFLYVSDRVLSENYAPLFIDMHGATWTGPDSYRLADTAARFENWEFPYALMLGAAEAHRYALRVGVDAIAHRNAELCTNLRQRLAQLPGVRLLDEGNRLASIITLIHNQKTAAELKAALLAERINTSVSSYNAAVINYAQKGMTTAALRISPHYFNTDDEVERLVSLMEHRLNG</sequence>
<dbReference type="Gene3D" id="3.90.1150.10">
    <property type="entry name" value="Aspartate Aminotransferase, domain 1"/>
    <property type="match status" value="1"/>
</dbReference>
<dbReference type="InterPro" id="IPR015422">
    <property type="entry name" value="PyrdxlP-dep_Trfase_small"/>
</dbReference>